<name>A0A1G2DWK3_9BACT</name>
<evidence type="ECO:0000313" key="3">
    <source>
        <dbReference type="Proteomes" id="UP000178106"/>
    </source>
</evidence>
<feature type="transmembrane region" description="Helical" evidence="1">
    <location>
        <begin position="26"/>
        <end position="45"/>
    </location>
</feature>
<sequence length="119" mass="12301">MEPEQNTPTPENAFPPAVEEGNKNTLIIGGVAVVLILAGLGWYMMQSVNITPSEEPAIPAPEAVMPIEQAPATTGTEAAVAPDAATTALSTQGTSDELTAIEADLKATDLTSLEDINKI</sequence>
<keyword evidence="1" id="KW-0812">Transmembrane</keyword>
<accession>A0A1G2DWK3</accession>
<proteinExistence type="predicted"/>
<reference evidence="2 3" key="1">
    <citation type="journal article" date="2016" name="Nat. Commun.">
        <title>Thousands of microbial genomes shed light on interconnected biogeochemical processes in an aquifer system.</title>
        <authorList>
            <person name="Anantharaman K."/>
            <person name="Brown C.T."/>
            <person name="Hug L.A."/>
            <person name="Sharon I."/>
            <person name="Castelle C.J."/>
            <person name="Probst A.J."/>
            <person name="Thomas B.C."/>
            <person name="Singh A."/>
            <person name="Wilkins M.J."/>
            <person name="Karaoz U."/>
            <person name="Brodie E.L."/>
            <person name="Williams K.H."/>
            <person name="Hubbard S.S."/>
            <person name="Banfield J.F."/>
        </authorList>
    </citation>
    <scope>NUCLEOTIDE SEQUENCE [LARGE SCALE GENOMIC DNA]</scope>
</reference>
<dbReference type="Proteomes" id="UP000178106">
    <property type="component" value="Unassembled WGS sequence"/>
</dbReference>
<dbReference type="AlphaFoldDB" id="A0A1G2DWK3"/>
<comment type="caution">
    <text evidence="2">The sequence shown here is derived from an EMBL/GenBank/DDBJ whole genome shotgun (WGS) entry which is preliminary data.</text>
</comment>
<gene>
    <name evidence="2" type="ORF">A2494_00335</name>
</gene>
<keyword evidence="1" id="KW-1133">Transmembrane helix</keyword>
<evidence type="ECO:0000313" key="2">
    <source>
        <dbReference type="EMBL" id="OGZ17268.1"/>
    </source>
</evidence>
<dbReference type="EMBL" id="MHLU01000143">
    <property type="protein sequence ID" value="OGZ17268.1"/>
    <property type="molecule type" value="Genomic_DNA"/>
</dbReference>
<evidence type="ECO:0000256" key="1">
    <source>
        <dbReference type="SAM" id="Phobius"/>
    </source>
</evidence>
<keyword evidence="1" id="KW-0472">Membrane</keyword>
<protein>
    <submittedName>
        <fullName evidence="2">Uncharacterized protein</fullName>
    </submittedName>
</protein>
<organism evidence="2 3">
    <name type="scientific">Candidatus Lloydbacteria bacterium RIFOXYC12_FULL_46_25</name>
    <dbReference type="NCBI Taxonomy" id="1798670"/>
    <lineage>
        <taxon>Bacteria</taxon>
        <taxon>Candidatus Lloydiibacteriota</taxon>
    </lineage>
</organism>